<dbReference type="AlphaFoldDB" id="A0AAD8L3K3"/>
<proteinExistence type="predicted"/>
<organism evidence="2 3">
    <name type="scientific">Tagetes erecta</name>
    <name type="common">African marigold</name>
    <dbReference type="NCBI Taxonomy" id="13708"/>
    <lineage>
        <taxon>Eukaryota</taxon>
        <taxon>Viridiplantae</taxon>
        <taxon>Streptophyta</taxon>
        <taxon>Embryophyta</taxon>
        <taxon>Tracheophyta</taxon>
        <taxon>Spermatophyta</taxon>
        <taxon>Magnoliopsida</taxon>
        <taxon>eudicotyledons</taxon>
        <taxon>Gunneridae</taxon>
        <taxon>Pentapetalae</taxon>
        <taxon>asterids</taxon>
        <taxon>campanulids</taxon>
        <taxon>Asterales</taxon>
        <taxon>Asteraceae</taxon>
        <taxon>Asteroideae</taxon>
        <taxon>Heliantheae alliance</taxon>
        <taxon>Tageteae</taxon>
        <taxon>Tagetes</taxon>
    </lineage>
</organism>
<dbReference type="PROSITE" id="PS51257">
    <property type="entry name" value="PROKAR_LIPOPROTEIN"/>
    <property type="match status" value="1"/>
</dbReference>
<dbReference type="EMBL" id="JAUHHV010000002">
    <property type="protein sequence ID" value="KAK1432368.1"/>
    <property type="molecule type" value="Genomic_DNA"/>
</dbReference>
<evidence type="ECO:0000313" key="2">
    <source>
        <dbReference type="EMBL" id="KAK1432368.1"/>
    </source>
</evidence>
<evidence type="ECO:0000256" key="1">
    <source>
        <dbReference type="SAM" id="Phobius"/>
    </source>
</evidence>
<keyword evidence="1" id="KW-1133">Transmembrane helix</keyword>
<evidence type="ECO:0000313" key="3">
    <source>
        <dbReference type="Proteomes" id="UP001229421"/>
    </source>
</evidence>
<sequence>MHACNRQEMEGNVEYGWGVGSVVAMLLVVGCLLFLPIGLIGPLAPPPLPLVLLIPVLLIIMIIFLSNASN</sequence>
<protein>
    <recommendedName>
        <fullName evidence="4">Transmembrane protein</fullName>
    </recommendedName>
</protein>
<gene>
    <name evidence="2" type="ORF">QVD17_09264</name>
</gene>
<name>A0AAD8L3K3_TARER</name>
<comment type="caution">
    <text evidence="2">The sequence shown here is derived from an EMBL/GenBank/DDBJ whole genome shotgun (WGS) entry which is preliminary data.</text>
</comment>
<reference evidence="2" key="1">
    <citation type="journal article" date="2023" name="bioRxiv">
        <title>Improved chromosome-level genome assembly for marigold (Tagetes erecta).</title>
        <authorList>
            <person name="Jiang F."/>
            <person name="Yuan L."/>
            <person name="Wang S."/>
            <person name="Wang H."/>
            <person name="Xu D."/>
            <person name="Wang A."/>
            <person name="Fan W."/>
        </authorList>
    </citation>
    <scope>NUCLEOTIDE SEQUENCE</scope>
    <source>
        <strain evidence="2">WSJ</strain>
        <tissue evidence="2">Leaf</tissue>
    </source>
</reference>
<keyword evidence="1" id="KW-0812">Transmembrane</keyword>
<keyword evidence="1" id="KW-0472">Membrane</keyword>
<evidence type="ECO:0008006" key="4">
    <source>
        <dbReference type="Google" id="ProtNLM"/>
    </source>
</evidence>
<feature type="transmembrane region" description="Helical" evidence="1">
    <location>
        <begin position="47"/>
        <end position="66"/>
    </location>
</feature>
<dbReference type="Proteomes" id="UP001229421">
    <property type="component" value="Unassembled WGS sequence"/>
</dbReference>
<feature type="transmembrane region" description="Helical" evidence="1">
    <location>
        <begin position="15"/>
        <end position="35"/>
    </location>
</feature>
<accession>A0AAD8L3K3</accession>
<keyword evidence="3" id="KW-1185">Reference proteome</keyword>